<dbReference type="SUPFAM" id="SSF51430">
    <property type="entry name" value="NAD(P)-linked oxidoreductase"/>
    <property type="match status" value="1"/>
</dbReference>
<dbReference type="AlphaFoldDB" id="A0A926IH28"/>
<dbReference type="GO" id="GO:0016491">
    <property type="term" value="F:oxidoreductase activity"/>
    <property type="evidence" value="ECO:0007669"/>
    <property type="project" value="InterPro"/>
</dbReference>
<accession>A0A926IH28</accession>
<dbReference type="InterPro" id="IPR020471">
    <property type="entry name" value="AKR"/>
</dbReference>
<dbReference type="InterPro" id="IPR036812">
    <property type="entry name" value="NAD(P)_OxRdtase_dom_sf"/>
</dbReference>
<dbReference type="PRINTS" id="PR00069">
    <property type="entry name" value="ALDKETRDTASE"/>
</dbReference>
<dbReference type="InterPro" id="IPR017896">
    <property type="entry name" value="4Fe4S_Fe-S-bd"/>
</dbReference>
<dbReference type="Pfam" id="PF13534">
    <property type="entry name" value="Fer4_17"/>
    <property type="match status" value="1"/>
</dbReference>
<dbReference type="Proteomes" id="UP000601522">
    <property type="component" value="Unassembled WGS sequence"/>
</dbReference>
<keyword evidence="2" id="KW-0408">Iron</keyword>
<dbReference type="Pfam" id="PF00248">
    <property type="entry name" value="Aldo_ket_red"/>
    <property type="match status" value="1"/>
</dbReference>
<keyword evidence="6" id="KW-1185">Reference proteome</keyword>
<dbReference type="RefSeq" id="WP_249323023.1">
    <property type="nucleotide sequence ID" value="NZ_JACRTK010000001.1"/>
</dbReference>
<keyword evidence="1" id="KW-0479">Metal-binding</keyword>
<protein>
    <submittedName>
        <fullName evidence="5">Aldo/keto reductase</fullName>
    </submittedName>
</protein>
<dbReference type="EMBL" id="JACRTK010000001">
    <property type="protein sequence ID" value="MBC8590202.1"/>
    <property type="molecule type" value="Genomic_DNA"/>
</dbReference>
<evidence type="ECO:0000256" key="3">
    <source>
        <dbReference type="ARBA" id="ARBA00023014"/>
    </source>
</evidence>
<gene>
    <name evidence="5" type="ORF">H8689_03480</name>
</gene>
<dbReference type="PANTHER" id="PTHR43312">
    <property type="entry name" value="D-THREO-ALDOSE 1-DEHYDROGENASE"/>
    <property type="match status" value="1"/>
</dbReference>
<feature type="domain" description="4Fe-4S ferredoxin-type" evidence="4">
    <location>
        <begin position="298"/>
        <end position="328"/>
    </location>
</feature>
<dbReference type="InterPro" id="IPR053135">
    <property type="entry name" value="AKR2_Oxidoreductase"/>
</dbReference>
<evidence type="ECO:0000313" key="5">
    <source>
        <dbReference type="EMBL" id="MBC8590202.1"/>
    </source>
</evidence>
<dbReference type="Gene3D" id="3.20.20.100">
    <property type="entry name" value="NADP-dependent oxidoreductase domain"/>
    <property type="match status" value="1"/>
</dbReference>
<name>A0A926IH28_9FIRM</name>
<dbReference type="PANTHER" id="PTHR43312:SF1">
    <property type="entry name" value="NADP-DEPENDENT OXIDOREDUCTASE DOMAIN-CONTAINING PROTEIN"/>
    <property type="match status" value="1"/>
</dbReference>
<evidence type="ECO:0000313" key="6">
    <source>
        <dbReference type="Proteomes" id="UP000601522"/>
    </source>
</evidence>
<evidence type="ECO:0000256" key="2">
    <source>
        <dbReference type="ARBA" id="ARBA00023004"/>
    </source>
</evidence>
<reference evidence="5 6" key="1">
    <citation type="submission" date="2020-08" db="EMBL/GenBank/DDBJ databases">
        <title>Genome public.</title>
        <authorList>
            <person name="Liu C."/>
            <person name="Sun Q."/>
        </authorList>
    </citation>
    <scope>NUCLEOTIDE SEQUENCE [LARGE SCALE GENOMIC DNA]</scope>
    <source>
        <strain evidence="5 6">NSJ-26</strain>
    </source>
</reference>
<dbReference type="PROSITE" id="PS51379">
    <property type="entry name" value="4FE4S_FER_2"/>
    <property type="match status" value="1"/>
</dbReference>
<keyword evidence="3" id="KW-0411">Iron-sulfur</keyword>
<comment type="caution">
    <text evidence="5">The sequence shown here is derived from an EMBL/GenBank/DDBJ whole genome shotgun (WGS) entry which is preliminary data.</text>
</comment>
<dbReference type="InterPro" id="IPR023210">
    <property type="entry name" value="NADP_OxRdtase_dom"/>
</dbReference>
<evidence type="ECO:0000259" key="4">
    <source>
        <dbReference type="PROSITE" id="PS51379"/>
    </source>
</evidence>
<dbReference type="GO" id="GO:0051536">
    <property type="term" value="F:iron-sulfur cluster binding"/>
    <property type="evidence" value="ECO:0007669"/>
    <property type="project" value="UniProtKB-KW"/>
</dbReference>
<dbReference type="PROSITE" id="PS00198">
    <property type="entry name" value="4FE4S_FER_1"/>
    <property type="match status" value="1"/>
</dbReference>
<evidence type="ECO:0000256" key="1">
    <source>
        <dbReference type="ARBA" id="ARBA00022723"/>
    </source>
</evidence>
<dbReference type="InterPro" id="IPR017900">
    <property type="entry name" value="4Fe4S_Fe_S_CS"/>
</dbReference>
<dbReference type="CDD" id="cd19100">
    <property type="entry name" value="AKR_unchar"/>
    <property type="match status" value="1"/>
</dbReference>
<dbReference type="GO" id="GO:0046872">
    <property type="term" value="F:metal ion binding"/>
    <property type="evidence" value="ECO:0007669"/>
    <property type="project" value="UniProtKB-KW"/>
</dbReference>
<organism evidence="5 6">
    <name type="scientific">Wansuia hejianensis</name>
    <dbReference type="NCBI Taxonomy" id="2763667"/>
    <lineage>
        <taxon>Bacteria</taxon>
        <taxon>Bacillati</taxon>
        <taxon>Bacillota</taxon>
        <taxon>Clostridia</taxon>
        <taxon>Lachnospirales</taxon>
        <taxon>Lachnospiraceae</taxon>
        <taxon>Wansuia</taxon>
    </lineage>
</organism>
<proteinExistence type="predicted"/>
<dbReference type="SUPFAM" id="SSF46548">
    <property type="entry name" value="alpha-helical ferredoxin"/>
    <property type="match status" value="1"/>
</dbReference>
<sequence length="336" mass="37858">MEKRVLGKTGFEVSVIGFGGIPIQRVDEETAYELLVESYNQGINFIDTARGYMESENLLGAALERFGRNKFILATKSMARTYDGVIEELNTSLKNLRTDYIDLFQFHNVRTKEDLDTVMGENGALKAIKEYKEKGIIKEIGITSHSVDILDIAIDTGEFSTIQYPYNPVERQGEPVFKKAKANNIGVIIMKPLAGGAIPKGELCLRFILENDDVTVAIPGMDSIEQVRENTKAGQDRRSLTPEERKDLEEEAKTLGSEFCRRCGYCAPCTVGIDIPSQFIMEGYYTRYNLQDWAKSRYEAMTTRAKDCIECGDCETRCPYDLPIIKMLKRVESNLG</sequence>